<dbReference type="AlphaFoldDB" id="W9C3G8"/>
<comment type="caution">
    <text evidence="4">The sequence shown here is derived from an EMBL/GenBank/DDBJ whole genome shotgun (WGS) entry which is preliminary data.</text>
</comment>
<name>W9C3G8_SCLBF</name>
<protein>
    <submittedName>
        <fullName evidence="4">40S ribosomal protein S1</fullName>
    </submittedName>
</protein>
<dbReference type="GO" id="GO:0003735">
    <property type="term" value="F:structural constituent of ribosome"/>
    <property type="evidence" value="ECO:0007669"/>
    <property type="project" value="InterPro"/>
</dbReference>
<sequence length="79" mass="8928">MAVGNIGKILVNRTISIKNANDLLKGKIFEVSLADLQKDEDHAFCKVKLCVDKVQGKNYLINFYGLDFISDKLRSLVRK</sequence>
<gene>
    <name evidence="4" type="ORF">SBOR_10145</name>
</gene>
<evidence type="ECO:0000256" key="1">
    <source>
        <dbReference type="ARBA" id="ARBA00022490"/>
    </source>
</evidence>
<reference evidence="4 5" key="1">
    <citation type="journal article" date="2014" name="Genome Announc.">
        <title>Draft genome sequence of Sclerotinia borealis, a psychrophilic plant pathogenic fungus.</title>
        <authorList>
            <person name="Mardanov A.V."/>
            <person name="Beletsky A.V."/>
            <person name="Kadnikov V.V."/>
            <person name="Ignatov A.N."/>
            <person name="Ravin N.V."/>
        </authorList>
    </citation>
    <scope>NUCLEOTIDE SEQUENCE [LARGE SCALE GENOMIC DNA]</scope>
    <source>
        <strain evidence="5">F-4157</strain>
    </source>
</reference>
<keyword evidence="1" id="KW-0963">Cytoplasm</keyword>
<dbReference type="InterPro" id="IPR001593">
    <property type="entry name" value="Ribosomal_eS1"/>
</dbReference>
<dbReference type="GO" id="GO:0006412">
    <property type="term" value="P:translation"/>
    <property type="evidence" value="ECO:0007669"/>
    <property type="project" value="InterPro"/>
</dbReference>
<accession>W9C3G8</accession>
<evidence type="ECO:0000256" key="3">
    <source>
        <dbReference type="ARBA" id="ARBA00023274"/>
    </source>
</evidence>
<organism evidence="4 5">
    <name type="scientific">Sclerotinia borealis (strain F-4128)</name>
    <dbReference type="NCBI Taxonomy" id="1432307"/>
    <lineage>
        <taxon>Eukaryota</taxon>
        <taxon>Fungi</taxon>
        <taxon>Dikarya</taxon>
        <taxon>Ascomycota</taxon>
        <taxon>Pezizomycotina</taxon>
        <taxon>Leotiomycetes</taxon>
        <taxon>Helotiales</taxon>
        <taxon>Sclerotiniaceae</taxon>
        <taxon>Sclerotinia</taxon>
    </lineage>
</organism>
<dbReference type="Proteomes" id="UP000019487">
    <property type="component" value="Unassembled WGS sequence"/>
</dbReference>
<evidence type="ECO:0000313" key="4">
    <source>
        <dbReference type="EMBL" id="ESZ89469.1"/>
    </source>
</evidence>
<dbReference type="OrthoDB" id="9834376at2759"/>
<dbReference type="PANTHER" id="PTHR11830">
    <property type="entry name" value="40S RIBOSOMAL PROTEIN S3A"/>
    <property type="match status" value="1"/>
</dbReference>
<dbReference type="GO" id="GO:0005840">
    <property type="term" value="C:ribosome"/>
    <property type="evidence" value="ECO:0007669"/>
    <property type="project" value="UniProtKB-KW"/>
</dbReference>
<keyword evidence="2 4" id="KW-0689">Ribosomal protein</keyword>
<proteinExistence type="predicted"/>
<keyword evidence="3" id="KW-0687">Ribonucleoprotein</keyword>
<dbReference type="Pfam" id="PF01015">
    <property type="entry name" value="Ribosomal_S3Ae"/>
    <property type="match status" value="1"/>
</dbReference>
<keyword evidence="5" id="KW-1185">Reference proteome</keyword>
<dbReference type="STRING" id="1432307.W9C3G8"/>
<dbReference type="GO" id="GO:1990904">
    <property type="term" value="C:ribonucleoprotein complex"/>
    <property type="evidence" value="ECO:0007669"/>
    <property type="project" value="UniProtKB-KW"/>
</dbReference>
<evidence type="ECO:0000313" key="5">
    <source>
        <dbReference type="Proteomes" id="UP000019487"/>
    </source>
</evidence>
<evidence type="ECO:0000256" key="2">
    <source>
        <dbReference type="ARBA" id="ARBA00022980"/>
    </source>
</evidence>
<dbReference type="HOGENOM" id="CLU_196988_0_0_1"/>
<dbReference type="SMART" id="SM01397">
    <property type="entry name" value="Ribosomal_S3Ae"/>
    <property type="match status" value="1"/>
</dbReference>
<dbReference type="EMBL" id="AYSA01000995">
    <property type="protein sequence ID" value="ESZ89469.1"/>
    <property type="molecule type" value="Genomic_DNA"/>
</dbReference>